<dbReference type="SUPFAM" id="SSF50044">
    <property type="entry name" value="SH3-domain"/>
    <property type="match status" value="1"/>
</dbReference>
<accession>A0AAW7M044</accession>
<dbReference type="Pfam" id="PF07653">
    <property type="entry name" value="SH3_2"/>
    <property type="match status" value="1"/>
</dbReference>
<keyword evidence="4" id="KW-1185">Reference proteome</keyword>
<dbReference type="EMBL" id="JAUHPX010000002">
    <property type="protein sequence ID" value="MDN4487528.1"/>
    <property type="molecule type" value="Genomic_DNA"/>
</dbReference>
<dbReference type="InterPro" id="IPR001452">
    <property type="entry name" value="SH3_domain"/>
</dbReference>
<dbReference type="Gene3D" id="2.30.30.40">
    <property type="entry name" value="SH3 Domains"/>
    <property type="match status" value="1"/>
</dbReference>
<dbReference type="AlphaFoldDB" id="A0AAW7M044"/>
<evidence type="ECO:0000313" key="3">
    <source>
        <dbReference type="EMBL" id="MDN4487528.1"/>
    </source>
</evidence>
<protein>
    <submittedName>
        <fullName evidence="3">SH3 domain-containing protein</fullName>
    </submittedName>
</protein>
<evidence type="ECO:0000313" key="4">
    <source>
        <dbReference type="Proteomes" id="UP001172737"/>
    </source>
</evidence>
<dbReference type="InterPro" id="IPR036028">
    <property type="entry name" value="SH3-like_dom_sf"/>
</dbReference>
<comment type="caution">
    <text evidence="3">The sequence shown here is derived from an EMBL/GenBank/DDBJ whole genome shotgun (WGS) entry which is preliminary data.</text>
</comment>
<dbReference type="Proteomes" id="UP001172737">
    <property type="component" value="Unassembled WGS sequence"/>
</dbReference>
<feature type="domain" description="SH3" evidence="2">
    <location>
        <begin position="54"/>
        <end position="110"/>
    </location>
</feature>
<reference evidence="3" key="1">
    <citation type="submission" date="2023-06" db="EMBL/GenBank/DDBJ databases">
        <title>Sysu t00039.</title>
        <authorList>
            <person name="Gao L."/>
            <person name="Fang B.-Z."/>
            <person name="Li W.-J."/>
        </authorList>
    </citation>
    <scope>NUCLEOTIDE SEQUENCE</scope>
    <source>
        <strain evidence="3">SYSU T00039</strain>
    </source>
</reference>
<dbReference type="RefSeq" id="WP_301118585.1">
    <property type="nucleotide sequence ID" value="NZ_JAUHPX010000002.1"/>
</dbReference>
<organism evidence="3 4">
    <name type="scientific">Demequina lignilytica</name>
    <dbReference type="NCBI Taxonomy" id="3051663"/>
    <lineage>
        <taxon>Bacteria</taxon>
        <taxon>Bacillati</taxon>
        <taxon>Actinomycetota</taxon>
        <taxon>Actinomycetes</taxon>
        <taxon>Micrococcales</taxon>
        <taxon>Demequinaceae</taxon>
        <taxon>Demequina</taxon>
    </lineage>
</organism>
<evidence type="ECO:0000256" key="1">
    <source>
        <dbReference type="ARBA" id="ARBA00022443"/>
    </source>
</evidence>
<gene>
    <name evidence="3" type="ORF">QQX10_05010</name>
</gene>
<keyword evidence="1" id="KW-0728">SH3 domain</keyword>
<dbReference type="PROSITE" id="PS50002">
    <property type="entry name" value="SH3"/>
    <property type="match status" value="1"/>
</dbReference>
<sequence>MRVVMDHEIPDRAPLAIVPGERVTVGERDTEWPAFVRVAAAAGEGWVPERHLDAARPVATVLTAYDTRELPVAAGDSVEPLKDDAVSGWCWCRDLAGREGWVPHRVLQMD</sequence>
<proteinExistence type="predicted"/>
<evidence type="ECO:0000259" key="2">
    <source>
        <dbReference type="PROSITE" id="PS50002"/>
    </source>
</evidence>
<name>A0AAW7M044_9MICO</name>